<evidence type="ECO:0000256" key="12">
    <source>
        <dbReference type="PIRSR" id="PIRSR001365-1"/>
    </source>
</evidence>
<dbReference type="PROSITE" id="PS00665">
    <property type="entry name" value="DHDPS_1"/>
    <property type="match status" value="1"/>
</dbReference>
<feature type="site" description="Part of a proton relay during catalysis" evidence="11 14">
    <location>
        <position position="110"/>
    </location>
</feature>
<evidence type="ECO:0000313" key="15">
    <source>
        <dbReference type="EMBL" id="MFC7191663.1"/>
    </source>
</evidence>
<keyword evidence="5 11" id="KW-0028">Amino-acid biosynthesis</keyword>
<evidence type="ECO:0000256" key="11">
    <source>
        <dbReference type="HAMAP-Rule" id="MF_00418"/>
    </source>
</evidence>
<evidence type="ECO:0000256" key="3">
    <source>
        <dbReference type="ARBA" id="ARBA00012086"/>
    </source>
</evidence>
<evidence type="ECO:0000256" key="9">
    <source>
        <dbReference type="ARBA" id="ARBA00023270"/>
    </source>
</evidence>
<dbReference type="HAMAP" id="MF_00418">
    <property type="entry name" value="DapA"/>
    <property type="match status" value="1"/>
</dbReference>
<dbReference type="PANTHER" id="PTHR12128">
    <property type="entry name" value="DIHYDRODIPICOLINATE SYNTHASE"/>
    <property type="match status" value="1"/>
</dbReference>
<feature type="site" description="Part of a proton relay during catalysis" evidence="11 14">
    <location>
        <position position="48"/>
    </location>
</feature>
<protein>
    <recommendedName>
        <fullName evidence="3 11">4-hydroxy-tetrahydrodipicolinate synthase</fullName>
        <shortName evidence="11">HTPA synthase</shortName>
        <ecNumber evidence="3 11">4.3.3.7</ecNumber>
    </recommendedName>
</protein>
<dbReference type="SUPFAM" id="SSF51569">
    <property type="entry name" value="Aldolase"/>
    <property type="match status" value="1"/>
</dbReference>
<reference evidence="15 16" key="1">
    <citation type="journal article" date="2019" name="Int. J. Syst. Evol. Microbiol.">
        <title>The Global Catalogue of Microorganisms (GCM) 10K type strain sequencing project: providing services to taxonomists for standard genome sequencing and annotation.</title>
        <authorList>
            <consortium name="The Broad Institute Genomics Platform"/>
            <consortium name="The Broad Institute Genome Sequencing Center for Infectious Disease"/>
            <person name="Wu L."/>
            <person name="Ma J."/>
        </authorList>
    </citation>
    <scope>NUCLEOTIDE SEQUENCE [LARGE SCALE GENOMIC DNA]</scope>
    <source>
        <strain evidence="15 16">RDMS1</strain>
    </source>
</reference>
<evidence type="ECO:0000256" key="13">
    <source>
        <dbReference type="PIRSR" id="PIRSR001365-2"/>
    </source>
</evidence>
<dbReference type="RefSeq" id="WP_264555520.1">
    <property type="nucleotide sequence ID" value="NZ_CP109979.1"/>
</dbReference>
<name>A0ABD5YVA5_9EURY</name>
<keyword evidence="4 11" id="KW-0963">Cytoplasm</keyword>
<proteinExistence type="inferred from homology"/>
<dbReference type="InterPro" id="IPR002220">
    <property type="entry name" value="DapA-like"/>
</dbReference>
<dbReference type="PIRSF" id="PIRSF001365">
    <property type="entry name" value="DHDPS"/>
    <property type="match status" value="1"/>
</dbReference>
<dbReference type="EC" id="4.3.3.7" evidence="3 11"/>
<comment type="similarity">
    <text evidence="11">Belongs to the DapA family.</text>
</comment>
<dbReference type="InterPro" id="IPR005263">
    <property type="entry name" value="DapA"/>
</dbReference>
<comment type="subcellular location">
    <subcellularLocation>
        <location evidence="11">Cytoplasm</location>
    </subcellularLocation>
</comment>
<accession>A0ABD5YVA5</accession>
<evidence type="ECO:0000256" key="14">
    <source>
        <dbReference type="PIRSR" id="PIRSR001365-3"/>
    </source>
</evidence>
<dbReference type="PANTHER" id="PTHR12128:SF66">
    <property type="entry name" value="4-HYDROXY-2-OXOGLUTARATE ALDOLASE, MITOCHONDRIAL"/>
    <property type="match status" value="1"/>
</dbReference>
<comment type="catalytic activity">
    <reaction evidence="10 11">
        <text>L-aspartate 4-semialdehyde + pyruvate = (2S,4S)-4-hydroxy-2,3,4,5-tetrahydrodipicolinate + H2O + H(+)</text>
        <dbReference type="Rhea" id="RHEA:34171"/>
        <dbReference type="ChEBI" id="CHEBI:15361"/>
        <dbReference type="ChEBI" id="CHEBI:15377"/>
        <dbReference type="ChEBI" id="CHEBI:15378"/>
        <dbReference type="ChEBI" id="CHEBI:67139"/>
        <dbReference type="ChEBI" id="CHEBI:537519"/>
        <dbReference type="EC" id="4.3.3.7"/>
    </reaction>
</comment>
<dbReference type="PRINTS" id="PR00146">
    <property type="entry name" value="DHPICSNTHASE"/>
</dbReference>
<dbReference type="GO" id="GO:0005737">
    <property type="term" value="C:cytoplasm"/>
    <property type="evidence" value="ECO:0007669"/>
    <property type="project" value="UniProtKB-SubCell"/>
</dbReference>
<organism evidence="15 16">
    <name type="scientific">Halocatena marina</name>
    <dbReference type="NCBI Taxonomy" id="2934937"/>
    <lineage>
        <taxon>Archaea</taxon>
        <taxon>Methanobacteriati</taxon>
        <taxon>Methanobacteriota</taxon>
        <taxon>Stenosarchaea group</taxon>
        <taxon>Halobacteria</taxon>
        <taxon>Halobacteriales</taxon>
        <taxon>Natronomonadaceae</taxon>
        <taxon>Halocatena</taxon>
    </lineage>
</organism>
<feature type="active site" description="Schiff-base intermediate with substrate" evidence="11 12">
    <location>
        <position position="164"/>
    </location>
</feature>
<dbReference type="EMBL" id="JBHTAX010000001">
    <property type="protein sequence ID" value="MFC7191663.1"/>
    <property type="molecule type" value="Genomic_DNA"/>
</dbReference>
<comment type="caution">
    <text evidence="11">Was originally thought to be a dihydrodipicolinate synthase (DHDPS), catalyzing the condensation of (S)-aspartate-beta-semialdehyde [(S)-ASA] and pyruvate to dihydrodipicolinate (DHDP). However, it was shown in E.coli that the product of the enzymatic reaction is not dihydrodipicolinate but in fact (4S)-4-hydroxy-2,3,4,5-tetrahydro-(2S)-dipicolinic acid (HTPA), and that the consecutive dehydration reaction leading to DHDP is not spontaneous but catalyzed by DapB.</text>
</comment>
<dbReference type="CDD" id="cd00950">
    <property type="entry name" value="DHDPS"/>
    <property type="match status" value="1"/>
</dbReference>
<evidence type="ECO:0000256" key="10">
    <source>
        <dbReference type="ARBA" id="ARBA00047836"/>
    </source>
</evidence>
<feature type="binding site" evidence="11 13">
    <location>
        <position position="207"/>
    </location>
    <ligand>
        <name>pyruvate</name>
        <dbReference type="ChEBI" id="CHEBI:15361"/>
    </ligand>
</feature>
<dbReference type="Pfam" id="PF00701">
    <property type="entry name" value="DHDPS"/>
    <property type="match status" value="1"/>
</dbReference>
<evidence type="ECO:0000256" key="1">
    <source>
        <dbReference type="ARBA" id="ARBA00003294"/>
    </source>
</evidence>
<evidence type="ECO:0000256" key="4">
    <source>
        <dbReference type="ARBA" id="ARBA00022490"/>
    </source>
</evidence>
<evidence type="ECO:0000256" key="2">
    <source>
        <dbReference type="ARBA" id="ARBA00005120"/>
    </source>
</evidence>
<evidence type="ECO:0000256" key="5">
    <source>
        <dbReference type="ARBA" id="ARBA00022605"/>
    </source>
</evidence>
<dbReference type="NCBIfam" id="TIGR00674">
    <property type="entry name" value="dapA"/>
    <property type="match status" value="1"/>
</dbReference>
<keyword evidence="9 11" id="KW-0704">Schiff base</keyword>
<gene>
    <name evidence="11 15" type="primary">dapA</name>
    <name evidence="15" type="ORF">ACFQL7_18960</name>
</gene>
<feature type="site" description="L-lysine inhibitor binding" evidence="14">
    <location>
        <position position="83"/>
    </location>
</feature>
<dbReference type="Proteomes" id="UP001596417">
    <property type="component" value="Unassembled WGS sequence"/>
</dbReference>
<dbReference type="GO" id="GO:0008840">
    <property type="term" value="F:4-hydroxy-tetrahydrodipicolinate synthase activity"/>
    <property type="evidence" value="ECO:0007669"/>
    <property type="project" value="UniProtKB-UniRule"/>
</dbReference>
<comment type="subunit">
    <text evidence="11">Homotetramer; dimer of dimers.</text>
</comment>
<keyword evidence="7 11" id="KW-0457">Lysine biosynthesis</keyword>
<dbReference type="GO" id="GO:0019877">
    <property type="term" value="P:diaminopimelate biosynthetic process"/>
    <property type="evidence" value="ECO:0007669"/>
    <property type="project" value="UniProtKB-UniRule"/>
</dbReference>
<comment type="function">
    <text evidence="1 11">Catalyzes the condensation of (S)-aspartate-beta-semialdehyde [(S)-ASA] and pyruvate to 4-hydroxy-tetrahydrodipicolinate (HTPA).</text>
</comment>
<evidence type="ECO:0000256" key="7">
    <source>
        <dbReference type="ARBA" id="ARBA00023154"/>
    </source>
</evidence>
<sequence length="303" mass="32414">MTQEPFTGVYPAMTTPFTENRSIDHDRLAADARRLEAAGVDGLVPVGTTGESATMSHDEHIAIVETVVDAVKEIPVIAGAGSNATHEAVDLATRSAEAGADGLLLISPYYNKPEPAGMEDHYRTIADSVDLPQIVYNVPSRTGRNVAVETAVSLAQHENIVGYKAASGDIGRITEIIERTRGERFSVLSGDDALTVPMLAVGATGCISVAANVEPERVRRMVHSALDGEYDRARDFHHELGPLFRALFLETNPIPVIAAMGIRGHAPERLRAPLSPLGSENREQLTAVLSALESSSAEIEHQP</sequence>
<feature type="site" description="L-lysine inhibitor binding" evidence="14">
    <location>
        <position position="87"/>
    </location>
</feature>
<dbReference type="GeneID" id="76201425"/>
<keyword evidence="16" id="KW-1185">Reference proteome</keyword>
<feature type="site" description="L-lysine inhibitor binding; via carbonyl oxygen" evidence="14">
    <location>
        <position position="53"/>
    </location>
</feature>
<dbReference type="AlphaFoldDB" id="A0ABD5YVA5"/>
<comment type="caution">
    <text evidence="15">The sequence shown here is derived from an EMBL/GenBank/DDBJ whole genome shotgun (WGS) entry which is preliminary data.</text>
</comment>
<evidence type="ECO:0000256" key="6">
    <source>
        <dbReference type="ARBA" id="ARBA00022915"/>
    </source>
</evidence>
<dbReference type="GO" id="GO:0009089">
    <property type="term" value="P:lysine biosynthetic process via diaminopimelate"/>
    <property type="evidence" value="ECO:0007669"/>
    <property type="project" value="UniProtKB-UniRule"/>
</dbReference>
<keyword evidence="8 11" id="KW-0456">Lyase</keyword>
<dbReference type="InterPro" id="IPR020624">
    <property type="entry name" value="Schiff_base-form_aldolases_CS"/>
</dbReference>
<feature type="binding site" evidence="11 13">
    <location>
        <position position="49"/>
    </location>
    <ligand>
        <name>pyruvate</name>
        <dbReference type="ChEBI" id="CHEBI:15361"/>
    </ligand>
</feature>
<dbReference type="SMART" id="SM01130">
    <property type="entry name" value="DHDPS"/>
    <property type="match status" value="1"/>
</dbReference>
<dbReference type="GO" id="GO:0008675">
    <property type="term" value="F:2-dehydro-3-deoxy-phosphogluconate aldolase activity"/>
    <property type="evidence" value="ECO:0007669"/>
    <property type="project" value="UniProtKB-ARBA"/>
</dbReference>
<feature type="active site" description="Proton donor/acceptor" evidence="11 12">
    <location>
        <position position="136"/>
    </location>
</feature>
<feature type="site" description="L-lysine inhibitor binding" evidence="14">
    <location>
        <position position="109"/>
    </location>
</feature>
<keyword evidence="6 11" id="KW-0220">Diaminopimelate biosynthesis</keyword>
<evidence type="ECO:0000256" key="8">
    <source>
        <dbReference type="ARBA" id="ARBA00023239"/>
    </source>
</evidence>
<comment type="pathway">
    <text evidence="2 11">Amino-acid biosynthesis; L-lysine biosynthesis via DAP pathway; (S)-tetrahydrodipicolinate from L-aspartate: step 3/4.</text>
</comment>
<evidence type="ECO:0000313" key="16">
    <source>
        <dbReference type="Proteomes" id="UP001596417"/>
    </source>
</evidence>
<dbReference type="Gene3D" id="3.20.20.70">
    <property type="entry name" value="Aldolase class I"/>
    <property type="match status" value="1"/>
</dbReference>
<dbReference type="InterPro" id="IPR013785">
    <property type="entry name" value="Aldolase_TIM"/>
</dbReference>